<feature type="transmembrane region" description="Helical" evidence="2">
    <location>
        <begin position="6"/>
        <end position="27"/>
    </location>
</feature>
<dbReference type="SUPFAM" id="SSF52266">
    <property type="entry name" value="SGNH hydrolase"/>
    <property type="match status" value="1"/>
</dbReference>
<comment type="pathway">
    <text evidence="1">Cell wall biogenesis; lipoteichoic acid biosynthesis.</text>
</comment>
<evidence type="ECO:0000256" key="2">
    <source>
        <dbReference type="SAM" id="Phobius"/>
    </source>
</evidence>
<keyword evidence="2" id="KW-0812">Transmembrane</keyword>
<organism evidence="3 4">
    <name type="scientific">Gottfriedia luciferensis</name>
    <dbReference type="NCBI Taxonomy" id="178774"/>
    <lineage>
        <taxon>Bacteria</taxon>
        <taxon>Bacillati</taxon>
        <taxon>Bacillota</taxon>
        <taxon>Bacilli</taxon>
        <taxon>Bacillales</taxon>
        <taxon>Bacillaceae</taxon>
        <taxon>Gottfriedia</taxon>
    </lineage>
</organism>
<evidence type="ECO:0000256" key="1">
    <source>
        <dbReference type="PIRNR" id="PIRNR021438"/>
    </source>
</evidence>
<dbReference type="NCBIfam" id="TIGR04092">
    <property type="entry name" value="LTA_DltD"/>
    <property type="match status" value="1"/>
</dbReference>
<keyword evidence="1 2" id="KW-0472">Membrane</keyword>
<reference evidence="3 4" key="1">
    <citation type="submission" date="2016-07" db="EMBL/GenBank/DDBJ databases">
        <authorList>
            <person name="Townsley L."/>
            <person name="Shank E.A."/>
        </authorList>
    </citation>
    <scope>NUCLEOTIDE SEQUENCE [LARGE SCALE GENOMIC DNA]</scope>
    <source>
        <strain evidence="3 4">CH01</strain>
    </source>
</reference>
<dbReference type="EMBL" id="MDKC01000034">
    <property type="protein sequence ID" value="ODG90420.1"/>
    <property type="molecule type" value="Genomic_DNA"/>
</dbReference>
<accession>A0ABX2ZL24</accession>
<keyword evidence="4" id="KW-1185">Reference proteome</keyword>
<proteinExistence type="inferred from homology"/>
<dbReference type="PANTHER" id="PTHR40039:SF1">
    <property type="entry name" value="PROTEIN DLTD"/>
    <property type="match status" value="1"/>
</dbReference>
<protein>
    <recommendedName>
        <fullName evidence="1">Protein DltD</fullName>
    </recommendedName>
</protein>
<comment type="similarity">
    <text evidence="1">Belongs to the DltD family.</text>
</comment>
<name>A0ABX2ZL24_9BACI</name>
<evidence type="ECO:0000313" key="3">
    <source>
        <dbReference type="EMBL" id="ODG90420.1"/>
    </source>
</evidence>
<dbReference type="InterPro" id="IPR006998">
    <property type="entry name" value="DltD"/>
</dbReference>
<comment type="caution">
    <text evidence="3">The sequence shown here is derived from an EMBL/GenBank/DDBJ whole genome shotgun (WGS) entry which is preliminary data.</text>
</comment>
<dbReference type="InterPro" id="IPR023896">
    <property type="entry name" value="LTA_DltD"/>
</dbReference>
<gene>
    <name evidence="3" type="ORF">BED47_11105</name>
</gene>
<dbReference type="RefSeq" id="WP_069034840.1">
    <property type="nucleotide sequence ID" value="NZ_MDKC01000034.1"/>
</dbReference>
<sequence>MKKVQFFGMITAISIFLLALYLPNSFYELFITKERLNNTAASLNPETFQGTLLQSKMLKDPKFLPIFGSSELARRDPFHPSRFFMGEKDEFTPYLIGRGGSQSLVHFLDLASLGDGIKNRKIVFVLSPQWFIPHGIDDTHFSPNYSALQTYSFVFNNTIDISVKRQIAKRLLTLSIIKKDSLLVTQLNAFISNNKKVKFKAMAEKPLAYTYLKILEKKDLFETVIMDPDKNFRLKKSKYEDLSWDRVAQVADKIGKRESTTNHFGIINKYYIKHIQKRLPALKNYKRNSNYGVSPEYDDLQMVLALLKKEHTKALFISVPVNGPWYDYAGFPKEGREVYYKKVKKQIEDAGFQVADFSSHEYDEFFLKDTIHLGWKGWVYVDQSLNKFYSVNHTPPTASLNHRYQ</sequence>
<dbReference type="Pfam" id="PF04914">
    <property type="entry name" value="DltD"/>
    <property type="match status" value="1"/>
</dbReference>
<keyword evidence="1" id="KW-1003">Cell membrane</keyword>
<dbReference type="PIRSF" id="PIRSF021438">
    <property type="entry name" value="DltD"/>
    <property type="match status" value="1"/>
</dbReference>
<keyword evidence="2" id="KW-1133">Transmembrane helix</keyword>
<dbReference type="PANTHER" id="PTHR40039">
    <property type="entry name" value="PROTEIN DLTD"/>
    <property type="match status" value="1"/>
</dbReference>
<evidence type="ECO:0000313" key="4">
    <source>
        <dbReference type="Proteomes" id="UP000094580"/>
    </source>
</evidence>
<dbReference type="Proteomes" id="UP000094580">
    <property type="component" value="Unassembled WGS sequence"/>
</dbReference>